<protein>
    <submittedName>
        <fullName evidence="1">Uncharacterized protein</fullName>
    </submittedName>
</protein>
<dbReference type="Proteomes" id="UP000249123">
    <property type="component" value="Unassembled WGS sequence"/>
</dbReference>
<evidence type="ECO:0000313" key="2">
    <source>
        <dbReference type="Proteomes" id="UP000249123"/>
    </source>
</evidence>
<keyword evidence="2" id="KW-1185">Reference proteome</keyword>
<sequence length="174" mass="18804">MGVLKQVMCAGIVLAMCVPAHADVSAETERSSYFLVHSVTLDDLQLLLNDLGATFMAAGENAEGEPFIFGQMPNGLTFGAYTVCAGADGRDCRGVEFMAVYSSRASVAEVMDIDRDYAAISLYKADDNTVHVSRYVILDNGVTWANLIENANVFHLLCGKVSERLQAFPQDAPQ</sequence>
<reference evidence="1 2" key="1">
    <citation type="submission" date="2013-04" db="EMBL/GenBank/DDBJ databases">
        <title>Hyphomonas sp. T24B3 Genome Sequencing.</title>
        <authorList>
            <person name="Lai Q."/>
            <person name="Shao Z."/>
        </authorList>
    </citation>
    <scope>NUCLEOTIDE SEQUENCE [LARGE SCALE GENOMIC DNA]</scope>
    <source>
        <strain evidence="1 2">T24B3</strain>
    </source>
</reference>
<organism evidence="1 2">
    <name type="scientific">Hyphomonas pacifica</name>
    <dbReference type="NCBI Taxonomy" id="1280941"/>
    <lineage>
        <taxon>Bacteria</taxon>
        <taxon>Pseudomonadati</taxon>
        <taxon>Pseudomonadota</taxon>
        <taxon>Alphaproteobacteria</taxon>
        <taxon>Hyphomonadales</taxon>
        <taxon>Hyphomonadaceae</taxon>
        <taxon>Hyphomonas</taxon>
    </lineage>
</organism>
<dbReference type="AlphaFoldDB" id="A0A062TYQ1"/>
<name>A0A062TYQ1_9PROT</name>
<proteinExistence type="predicted"/>
<gene>
    <name evidence="1" type="ORF">HY3_04225</name>
</gene>
<dbReference type="STRING" id="1280941.HY2_04530"/>
<dbReference type="OrthoDB" id="7619699at2"/>
<dbReference type="RefSeq" id="WP_034828694.1">
    <property type="nucleotide sequence ID" value="NZ_AWFA01000056.1"/>
</dbReference>
<comment type="caution">
    <text evidence="1">The sequence shown here is derived from an EMBL/GenBank/DDBJ whole genome shotgun (WGS) entry which is preliminary data.</text>
</comment>
<accession>A0A062TYQ1</accession>
<evidence type="ECO:0000313" key="1">
    <source>
        <dbReference type="EMBL" id="RAN31301.1"/>
    </source>
</evidence>
<dbReference type="EMBL" id="AWFB01000056">
    <property type="protein sequence ID" value="RAN31301.1"/>
    <property type="molecule type" value="Genomic_DNA"/>
</dbReference>